<evidence type="ECO:0000259" key="5">
    <source>
        <dbReference type="SMART" id="SM00507"/>
    </source>
</evidence>
<keyword evidence="1" id="KW-0540">Nuclease</keyword>
<evidence type="ECO:0000256" key="3">
    <source>
        <dbReference type="ARBA" id="ARBA00038412"/>
    </source>
</evidence>
<dbReference type="Proteomes" id="UP000030643">
    <property type="component" value="Unassembled WGS sequence"/>
</dbReference>
<dbReference type="GO" id="GO:0016787">
    <property type="term" value="F:hydrolase activity"/>
    <property type="evidence" value="ECO:0007669"/>
    <property type="project" value="UniProtKB-KW"/>
</dbReference>
<dbReference type="GO" id="GO:0004519">
    <property type="term" value="F:endonuclease activity"/>
    <property type="evidence" value="ECO:0007669"/>
    <property type="project" value="UniProtKB-KW"/>
</dbReference>
<dbReference type="InterPro" id="IPR002711">
    <property type="entry name" value="HNH"/>
</dbReference>
<feature type="domain" description="HNH nuclease" evidence="5">
    <location>
        <begin position="64"/>
        <end position="120"/>
    </location>
</feature>
<dbReference type="RefSeq" id="WP_052348629.1">
    <property type="nucleotide sequence ID" value="NZ_DF820505.1"/>
</dbReference>
<dbReference type="SMART" id="SM00507">
    <property type="entry name" value="HNHc"/>
    <property type="match status" value="1"/>
</dbReference>
<comment type="similarity">
    <text evidence="3">Belongs to the HNH nuclease family.</text>
</comment>
<evidence type="ECO:0000256" key="2">
    <source>
        <dbReference type="ARBA" id="ARBA00022801"/>
    </source>
</evidence>
<dbReference type="AlphaFoldDB" id="A0A069D3L9"/>
<dbReference type="eggNOG" id="COG1403">
    <property type="taxonomic scope" value="Bacteria"/>
</dbReference>
<keyword evidence="6" id="KW-0255">Endonuclease</keyword>
<dbReference type="InterPro" id="IPR003615">
    <property type="entry name" value="HNH_nuc"/>
</dbReference>
<protein>
    <recommendedName>
        <fullName evidence="4">Putative HNH nuclease YajD</fullName>
    </recommendedName>
</protein>
<dbReference type="STRING" id="1329250.WOSG25_220190"/>
<dbReference type="PANTHER" id="PTHR41286:SF1">
    <property type="entry name" value="HNH NUCLEASE YAJD-RELATED"/>
    <property type="match status" value="1"/>
</dbReference>
<reference evidence="7" key="1">
    <citation type="journal article" date="2014" name="Genome Announc.">
        <title>Draft genome sequence of Weissella oryzae SG25T, isolated from fermented rice grains.</title>
        <authorList>
            <person name="Tanizawa Y."/>
            <person name="Fujisawa T."/>
            <person name="Mochizuki T."/>
            <person name="Kaminuma E."/>
            <person name="Suzuki Y."/>
            <person name="Nakamura Y."/>
            <person name="Tohno M."/>
        </authorList>
    </citation>
    <scope>NUCLEOTIDE SEQUENCE [LARGE SCALE GENOMIC DNA]</scope>
    <source>
        <strain evidence="7">DSM 25784 / JCM 18191 / LMG 30913 / SG25</strain>
    </source>
</reference>
<dbReference type="OrthoDB" id="9811997at2"/>
<accession>A0A069D3L9</accession>
<dbReference type="GO" id="GO:0008270">
    <property type="term" value="F:zinc ion binding"/>
    <property type="evidence" value="ECO:0007669"/>
    <property type="project" value="InterPro"/>
</dbReference>
<dbReference type="PANTHER" id="PTHR41286">
    <property type="entry name" value="HNH NUCLEASE YAJD-RELATED"/>
    <property type="match status" value="1"/>
</dbReference>
<dbReference type="CDD" id="cd00085">
    <property type="entry name" value="HNHc"/>
    <property type="match status" value="1"/>
</dbReference>
<keyword evidence="7" id="KW-1185">Reference proteome</keyword>
<dbReference type="Gene3D" id="1.10.30.50">
    <property type="match status" value="1"/>
</dbReference>
<name>A0A069D3L9_WEIOS</name>
<sequence length="160" mass="19261">MPRVHRCYYHDCRKTVSLGERYCDEHAGLIQRNTQSDKDYDNRRHRDVERDNRHRFYKSKPWRKLRLIILDRDMNLCQYCALNNRVTVADMVDHIVPREVDESMELEADNLVASCNSCHRLKQDWEQRHYGTGQRNKLDSNAILIKDIHFIKEVFKDAKN</sequence>
<keyword evidence="2" id="KW-0378">Hydrolase</keyword>
<evidence type="ECO:0000256" key="1">
    <source>
        <dbReference type="ARBA" id="ARBA00022722"/>
    </source>
</evidence>
<gene>
    <name evidence="6" type="ORF">WOSG25_220190</name>
</gene>
<dbReference type="EMBL" id="DF820505">
    <property type="protein sequence ID" value="GAK31991.1"/>
    <property type="molecule type" value="Genomic_DNA"/>
</dbReference>
<organism evidence="6 7">
    <name type="scientific">Weissella oryzae (strain DSM 25784 / JCM 18191 / LMG 30913 / SG25)</name>
    <dbReference type="NCBI Taxonomy" id="1329250"/>
    <lineage>
        <taxon>Bacteria</taxon>
        <taxon>Bacillati</taxon>
        <taxon>Bacillota</taxon>
        <taxon>Bacilli</taxon>
        <taxon>Lactobacillales</taxon>
        <taxon>Lactobacillaceae</taxon>
        <taxon>Weissella</taxon>
    </lineage>
</organism>
<dbReference type="Pfam" id="PF01844">
    <property type="entry name" value="HNH"/>
    <property type="match status" value="1"/>
</dbReference>
<evidence type="ECO:0000313" key="6">
    <source>
        <dbReference type="EMBL" id="GAK31991.1"/>
    </source>
</evidence>
<dbReference type="GO" id="GO:0003676">
    <property type="term" value="F:nucleic acid binding"/>
    <property type="evidence" value="ECO:0007669"/>
    <property type="project" value="InterPro"/>
</dbReference>
<proteinExistence type="inferred from homology"/>
<evidence type="ECO:0000313" key="7">
    <source>
        <dbReference type="Proteomes" id="UP000030643"/>
    </source>
</evidence>
<dbReference type="GO" id="GO:0005829">
    <property type="term" value="C:cytosol"/>
    <property type="evidence" value="ECO:0007669"/>
    <property type="project" value="TreeGrafter"/>
</dbReference>
<evidence type="ECO:0000256" key="4">
    <source>
        <dbReference type="ARBA" id="ARBA00040194"/>
    </source>
</evidence>